<feature type="region of interest" description="Disordered" evidence="1">
    <location>
        <begin position="12"/>
        <end position="34"/>
    </location>
</feature>
<comment type="caution">
    <text evidence="2">The sequence shown here is derived from an EMBL/GenBank/DDBJ whole genome shotgun (WGS) entry which is preliminary data.</text>
</comment>
<organism evidence="2 3">
    <name type="scientific">Cohnella ginsengisoli</name>
    <dbReference type="NCBI Taxonomy" id="425004"/>
    <lineage>
        <taxon>Bacteria</taxon>
        <taxon>Bacillati</taxon>
        <taxon>Bacillota</taxon>
        <taxon>Bacilli</taxon>
        <taxon>Bacillales</taxon>
        <taxon>Paenibacillaceae</taxon>
        <taxon>Cohnella</taxon>
    </lineage>
</organism>
<name>A0A9X4QR18_9BACL</name>
<dbReference type="RefSeq" id="WP_277568855.1">
    <property type="nucleotide sequence ID" value="NZ_JAPDHZ010000008.1"/>
</dbReference>
<dbReference type="EMBL" id="JAPDHZ010000008">
    <property type="protein sequence ID" value="MDG0795157.1"/>
    <property type="molecule type" value="Genomic_DNA"/>
</dbReference>
<accession>A0A9X4QR18</accession>
<protein>
    <recommendedName>
        <fullName evidence="4">SMP-30/Gluconolactonase/LRE-like region domain-containing protein</fullName>
    </recommendedName>
</protein>
<dbReference type="InterPro" id="IPR011042">
    <property type="entry name" value="6-blade_b-propeller_TolB-like"/>
</dbReference>
<gene>
    <name evidence="2" type="ORF">OMP38_33280</name>
</gene>
<evidence type="ECO:0008006" key="4">
    <source>
        <dbReference type="Google" id="ProtNLM"/>
    </source>
</evidence>
<reference evidence="2 3" key="1">
    <citation type="submission" date="2022-10" db="EMBL/GenBank/DDBJ databases">
        <title>Comparative genomic analysis of Cohnella hashimotonis sp. nov., isolated from the International Space Station.</title>
        <authorList>
            <person name="Simpson A."/>
            <person name="Venkateswaran K."/>
        </authorList>
    </citation>
    <scope>NUCLEOTIDE SEQUENCE [LARGE SCALE GENOMIC DNA]</scope>
    <source>
        <strain evidence="2 3">DSM 18997</strain>
    </source>
</reference>
<dbReference type="Gene3D" id="2.120.10.30">
    <property type="entry name" value="TolB, C-terminal domain"/>
    <property type="match status" value="1"/>
</dbReference>
<dbReference type="Proteomes" id="UP001153387">
    <property type="component" value="Unassembled WGS sequence"/>
</dbReference>
<sequence length="116" mass="11918">MPIAGRLLSRWRAQERGGASGDGGPATSAQLNSPQNVVFDSAGNMYISDQNENRVRKVDALTGEIGTLAGTGIGGDSGDGGQAASAQLSLPYALAFHDGDLYIGGIRNGPKGRFIL</sequence>
<evidence type="ECO:0000256" key="1">
    <source>
        <dbReference type="SAM" id="MobiDB-lite"/>
    </source>
</evidence>
<proteinExistence type="predicted"/>
<dbReference type="AlphaFoldDB" id="A0A9X4QR18"/>
<keyword evidence="3" id="KW-1185">Reference proteome</keyword>
<evidence type="ECO:0000313" key="3">
    <source>
        <dbReference type="Proteomes" id="UP001153387"/>
    </source>
</evidence>
<dbReference type="SUPFAM" id="SSF63829">
    <property type="entry name" value="Calcium-dependent phosphotriesterase"/>
    <property type="match status" value="1"/>
</dbReference>
<evidence type="ECO:0000313" key="2">
    <source>
        <dbReference type="EMBL" id="MDG0795157.1"/>
    </source>
</evidence>